<keyword evidence="1" id="KW-0597">Phosphoprotein</keyword>
<evidence type="ECO:0000313" key="4">
    <source>
        <dbReference type="EMBL" id="EFJ17284.1"/>
    </source>
</evidence>
<evidence type="ECO:0000256" key="2">
    <source>
        <dbReference type="ARBA" id="ARBA00023012"/>
    </source>
</evidence>
<dbReference type="Gramene" id="EFJ17284">
    <property type="protein sequence ID" value="EFJ17284"/>
    <property type="gene ID" value="SELMODRAFT_16167"/>
</dbReference>
<evidence type="ECO:0000313" key="6">
    <source>
        <dbReference type="Proteomes" id="UP000001514"/>
    </source>
</evidence>
<dbReference type="AlphaFoldDB" id="D8R9G6"/>
<dbReference type="PANTHER" id="PTHR45339:SF1">
    <property type="entry name" value="HYBRID SIGNAL TRANSDUCTION HISTIDINE KINASE J"/>
    <property type="match status" value="1"/>
</dbReference>
<protein>
    <recommendedName>
        <fullName evidence="3">Histidine kinase domain-containing protein</fullName>
    </recommendedName>
</protein>
<sequence length="101" mass="11316">NRLQAHMSHEIRTPMNSVIGMCTLLLETALTDEQHEYASTIRHSGEALIGIINDILDYSKIEAGKMELELRPVNLTRCVEETFDSISPLAAIKSLELTYSI</sequence>
<feature type="domain" description="Histidine kinase" evidence="3">
    <location>
        <begin position="6"/>
        <end position="101"/>
    </location>
</feature>
<feature type="non-terminal residue" evidence="5">
    <location>
        <position position="101"/>
    </location>
</feature>
<keyword evidence="2" id="KW-0902">Two-component regulatory system</keyword>
<dbReference type="EMBL" id="GL377574">
    <property type="protein sequence ID" value="EFJ30889.1"/>
    <property type="molecule type" value="Genomic_DNA"/>
</dbReference>
<dbReference type="Proteomes" id="UP000001514">
    <property type="component" value="Unassembled WGS sequence"/>
</dbReference>
<reference evidence="5 6" key="1">
    <citation type="journal article" date="2011" name="Science">
        <title>The Selaginella genome identifies genetic changes associated with the evolution of vascular plants.</title>
        <authorList>
            <person name="Banks J.A."/>
            <person name="Nishiyama T."/>
            <person name="Hasebe M."/>
            <person name="Bowman J.L."/>
            <person name="Gribskov M."/>
            <person name="dePamphilis C."/>
            <person name="Albert V.A."/>
            <person name="Aono N."/>
            <person name="Aoyama T."/>
            <person name="Ambrose B.A."/>
            <person name="Ashton N.W."/>
            <person name="Axtell M.J."/>
            <person name="Barker E."/>
            <person name="Barker M.S."/>
            <person name="Bennetzen J.L."/>
            <person name="Bonawitz N.D."/>
            <person name="Chapple C."/>
            <person name="Cheng C."/>
            <person name="Correa L.G."/>
            <person name="Dacre M."/>
            <person name="DeBarry J."/>
            <person name="Dreyer I."/>
            <person name="Elias M."/>
            <person name="Engstrom E.M."/>
            <person name="Estelle M."/>
            <person name="Feng L."/>
            <person name="Finet C."/>
            <person name="Floyd S.K."/>
            <person name="Frommer W.B."/>
            <person name="Fujita T."/>
            <person name="Gramzow L."/>
            <person name="Gutensohn M."/>
            <person name="Harholt J."/>
            <person name="Hattori M."/>
            <person name="Heyl A."/>
            <person name="Hirai T."/>
            <person name="Hiwatashi Y."/>
            <person name="Ishikawa M."/>
            <person name="Iwata M."/>
            <person name="Karol K.G."/>
            <person name="Koehler B."/>
            <person name="Kolukisaoglu U."/>
            <person name="Kubo M."/>
            <person name="Kurata T."/>
            <person name="Lalonde S."/>
            <person name="Li K."/>
            <person name="Li Y."/>
            <person name="Litt A."/>
            <person name="Lyons E."/>
            <person name="Manning G."/>
            <person name="Maruyama T."/>
            <person name="Michael T.P."/>
            <person name="Mikami K."/>
            <person name="Miyazaki S."/>
            <person name="Morinaga S."/>
            <person name="Murata T."/>
            <person name="Mueller-Roeber B."/>
            <person name="Nelson D.R."/>
            <person name="Obara M."/>
            <person name="Oguri Y."/>
            <person name="Olmstead R.G."/>
            <person name="Onodera N."/>
            <person name="Petersen B.L."/>
            <person name="Pils B."/>
            <person name="Prigge M."/>
            <person name="Rensing S.A."/>
            <person name="Riano-Pachon D.M."/>
            <person name="Roberts A.W."/>
            <person name="Sato Y."/>
            <person name="Scheller H.V."/>
            <person name="Schulz B."/>
            <person name="Schulz C."/>
            <person name="Shakirov E.V."/>
            <person name="Shibagaki N."/>
            <person name="Shinohara N."/>
            <person name="Shippen D.E."/>
            <person name="Soerensen I."/>
            <person name="Sotooka R."/>
            <person name="Sugimoto N."/>
            <person name="Sugita M."/>
            <person name="Sumikawa N."/>
            <person name="Tanurdzic M."/>
            <person name="Theissen G."/>
            <person name="Ulvskov P."/>
            <person name="Wakazuki S."/>
            <person name="Weng J.K."/>
            <person name="Willats W.W."/>
            <person name="Wipf D."/>
            <person name="Wolf P.G."/>
            <person name="Yang L."/>
            <person name="Zimmer A.D."/>
            <person name="Zhu Q."/>
            <person name="Mitros T."/>
            <person name="Hellsten U."/>
            <person name="Loque D."/>
            <person name="Otillar R."/>
            <person name="Salamov A."/>
            <person name="Schmutz J."/>
            <person name="Shapiro H."/>
            <person name="Lindquist E."/>
            <person name="Lucas S."/>
            <person name="Rokhsar D."/>
            <person name="Grigoriev I.V."/>
        </authorList>
    </citation>
    <scope>NUCLEOTIDE SEQUENCE [LARGE SCALE GENOMIC DNA]</scope>
</reference>
<accession>D8R9G6</accession>
<evidence type="ECO:0000313" key="5">
    <source>
        <dbReference type="EMBL" id="EFJ30889.1"/>
    </source>
</evidence>
<dbReference type="HOGENOM" id="CLU_2299004_0_0_1"/>
<dbReference type="Pfam" id="PF00512">
    <property type="entry name" value="HisKA"/>
    <property type="match status" value="1"/>
</dbReference>
<dbReference type="OrthoDB" id="1436360at2759"/>
<keyword evidence="6" id="KW-1185">Reference proteome</keyword>
<feature type="non-terminal residue" evidence="5">
    <location>
        <position position="1"/>
    </location>
</feature>
<dbReference type="PANTHER" id="PTHR45339">
    <property type="entry name" value="HYBRID SIGNAL TRANSDUCTION HISTIDINE KINASE J"/>
    <property type="match status" value="1"/>
</dbReference>
<gene>
    <name evidence="5" type="ORF">SELMODRAFT_16166</name>
    <name evidence="4" type="ORF">SELMODRAFT_16167</name>
</gene>
<dbReference type="KEGG" id="smo:SELMODRAFT_16167"/>
<dbReference type="EMBL" id="GL377615">
    <property type="protein sequence ID" value="EFJ17284.1"/>
    <property type="molecule type" value="Genomic_DNA"/>
</dbReference>
<dbReference type="InterPro" id="IPR036097">
    <property type="entry name" value="HisK_dim/P_sf"/>
</dbReference>
<dbReference type="InterPro" id="IPR003661">
    <property type="entry name" value="HisK_dim/P_dom"/>
</dbReference>
<dbReference type="InParanoid" id="D8R9G6"/>
<dbReference type="STRING" id="88036.D8R9G6"/>
<dbReference type="SMART" id="SM00388">
    <property type="entry name" value="HisKA"/>
    <property type="match status" value="1"/>
</dbReference>
<dbReference type="KEGG" id="smo:SELMODRAFT_16166"/>
<evidence type="ECO:0000256" key="1">
    <source>
        <dbReference type="ARBA" id="ARBA00022553"/>
    </source>
</evidence>
<dbReference type="CDD" id="cd00082">
    <property type="entry name" value="HisKA"/>
    <property type="match status" value="1"/>
</dbReference>
<organism evidence="6">
    <name type="scientific">Selaginella moellendorffii</name>
    <name type="common">Spikemoss</name>
    <dbReference type="NCBI Taxonomy" id="88036"/>
    <lineage>
        <taxon>Eukaryota</taxon>
        <taxon>Viridiplantae</taxon>
        <taxon>Streptophyta</taxon>
        <taxon>Embryophyta</taxon>
        <taxon>Tracheophyta</taxon>
        <taxon>Lycopodiopsida</taxon>
        <taxon>Selaginellales</taxon>
        <taxon>Selaginellaceae</taxon>
        <taxon>Selaginella</taxon>
    </lineage>
</organism>
<dbReference type="InterPro" id="IPR005467">
    <property type="entry name" value="His_kinase_dom"/>
</dbReference>
<dbReference type="eggNOG" id="KOG0519">
    <property type="taxonomic scope" value="Eukaryota"/>
</dbReference>
<name>D8R9G6_SELML</name>
<dbReference type="PROSITE" id="PS50109">
    <property type="entry name" value="HIS_KIN"/>
    <property type="match status" value="1"/>
</dbReference>
<dbReference type="SUPFAM" id="SSF47384">
    <property type="entry name" value="Homodimeric domain of signal transducing histidine kinase"/>
    <property type="match status" value="1"/>
</dbReference>
<dbReference type="GO" id="GO:0000155">
    <property type="term" value="F:phosphorelay sensor kinase activity"/>
    <property type="evidence" value="ECO:0007669"/>
    <property type="project" value="InterPro"/>
</dbReference>
<proteinExistence type="predicted"/>
<evidence type="ECO:0000259" key="3">
    <source>
        <dbReference type="PROSITE" id="PS50109"/>
    </source>
</evidence>
<dbReference type="Gene3D" id="1.10.287.130">
    <property type="match status" value="1"/>
</dbReference>
<dbReference type="Gramene" id="EFJ30889">
    <property type="protein sequence ID" value="EFJ30889"/>
    <property type="gene ID" value="SELMODRAFT_16166"/>
</dbReference>